<keyword evidence="4" id="KW-0808">Transferase</keyword>
<dbReference type="Gene3D" id="3.40.50.720">
    <property type="entry name" value="NAD(P)-binding Rossmann-like Domain"/>
    <property type="match status" value="1"/>
</dbReference>
<dbReference type="EMBL" id="OY660883">
    <property type="protein sequence ID" value="CAJ1082651.1"/>
    <property type="molecule type" value="Genomic_DNA"/>
</dbReference>
<evidence type="ECO:0000313" key="10">
    <source>
        <dbReference type="EMBL" id="CAJ1082651.1"/>
    </source>
</evidence>
<dbReference type="Gene3D" id="1.10.1200.10">
    <property type="entry name" value="ACP-like"/>
    <property type="match status" value="1"/>
</dbReference>
<dbReference type="Proteomes" id="UP001178508">
    <property type="component" value="Chromosome 20"/>
</dbReference>
<dbReference type="InterPro" id="IPR049552">
    <property type="entry name" value="PKS_DH_N"/>
</dbReference>
<evidence type="ECO:0000256" key="1">
    <source>
        <dbReference type="ARBA" id="ARBA00005194"/>
    </source>
</evidence>
<dbReference type="InterPro" id="IPR016036">
    <property type="entry name" value="Malonyl_transacylase_ACP-bd"/>
</dbReference>
<proteinExistence type="predicted"/>
<dbReference type="InterPro" id="IPR016035">
    <property type="entry name" value="Acyl_Trfase/lysoPLipase"/>
</dbReference>
<dbReference type="InterPro" id="IPR014031">
    <property type="entry name" value="Ketoacyl_synth_C"/>
</dbReference>
<dbReference type="Pfam" id="PF14765">
    <property type="entry name" value="PS-DH"/>
    <property type="match status" value="1"/>
</dbReference>
<dbReference type="PROSITE" id="PS50075">
    <property type="entry name" value="CARRIER"/>
    <property type="match status" value="1"/>
</dbReference>
<feature type="region of interest" description="N-terminal hotdog fold" evidence="6">
    <location>
        <begin position="918"/>
        <end position="1039"/>
    </location>
</feature>
<dbReference type="Pfam" id="PF00550">
    <property type="entry name" value="PP-binding"/>
    <property type="match status" value="1"/>
</dbReference>
<comment type="pathway">
    <text evidence="1">Lipid metabolism; fatty acid biosynthesis.</text>
</comment>
<keyword evidence="2" id="KW-0596">Phosphopantetheine</keyword>
<dbReference type="SUPFAM" id="SSF53901">
    <property type="entry name" value="Thiolase-like"/>
    <property type="match status" value="2"/>
</dbReference>
<dbReference type="Pfam" id="PF21089">
    <property type="entry name" value="PKS_DH_N"/>
    <property type="match status" value="1"/>
</dbReference>
<evidence type="ECO:0000259" key="9">
    <source>
        <dbReference type="PROSITE" id="PS52019"/>
    </source>
</evidence>
<feature type="active site" description="Proton donor; for dehydratase activity" evidence="6">
    <location>
        <position position="1119"/>
    </location>
</feature>
<dbReference type="InterPro" id="IPR049551">
    <property type="entry name" value="PKS_DH_C"/>
</dbReference>
<dbReference type="InterPro" id="IPR057326">
    <property type="entry name" value="KR_dom"/>
</dbReference>
<dbReference type="Pfam" id="PF00109">
    <property type="entry name" value="ketoacyl-synt"/>
    <property type="match status" value="1"/>
</dbReference>
<accession>A0AAV1HC87</accession>
<dbReference type="PANTHER" id="PTHR45681">
    <property type="entry name" value="POLYKETIDE SYNTHASE 44-RELATED"/>
    <property type="match status" value="1"/>
</dbReference>
<dbReference type="InterPro" id="IPR049900">
    <property type="entry name" value="PKS_mFAS_DH"/>
</dbReference>
<evidence type="ECO:0000256" key="4">
    <source>
        <dbReference type="ARBA" id="ARBA00022679"/>
    </source>
</evidence>
<dbReference type="InterPro" id="IPR036291">
    <property type="entry name" value="NAD(P)-bd_dom_sf"/>
</dbReference>
<dbReference type="InterPro" id="IPR036736">
    <property type="entry name" value="ACP-like_sf"/>
</dbReference>
<dbReference type="Gene3D" id="3.30.70.3290">
    <property type="match status" value="1"/>
</dbReference>
<evidence type="ECO:0000256" key="3">
    <source>
        <dbReference type="ARBA" id="ARBA00022553"/>
    </source>
</evidence>
<dbReference type="InterPro" id="IPR050444">
    <property type="entry name" value="Polyketide_Synthase"/>
</dbReference>
<dbReference type="GO" id="GO:0004315">
    <property type="term" value="F:3-oxoacyl-[acyl-carrier-protein] synthase activity"/>
    <property type="evidence" value="ECO:0007669"/>
    <property type="project" value="InterPro"/>
</dbReference>
<dbReference type="SUPFAM" id="SSF51735">
    <property type="entry name" value="NAD(P)-binding Rossmann-fold domains"/>
    <property type="match status" value="1"/>
</dbReference>
<evidence type="ECO:0000256" key="2">
    <source>
        <dbReference type="ARBA" id="ARBA00022450"/>
    </source>
</evidence>
<dbReference type="GO" id="GO:0004314">
    <property type="term" value="F:[acyl-carrier-protein] S-malonyltransferase activity"/>
    <property type="evidence" value="ECO:0007669"/>
    <property type="project" value="UniProtKB-EC"/>
</dbReference>
<dbReference type="InterPro" id="IPR032821">
    <property type="entry name" value="PKS_assoc"/>
</dbReference>
<dbReference type="InterPro" id="IPR014030">
    <property type="entry name" value="Ketoacyl_synth_N"/>
</dbReference>
<dbReference type="SUPFAM" id="SSF55048">
    <property type="entry name" value="Probable ACP-binding domain of malonyl-CoA ACP transacylase"/>
    <property type="match status" value="1"/>
</dbReference>
<feature type="active site" description="Proton acceptor; for dehydratase activity" evidence="6">
    <location>
        <position position="952"/>
    </location>
</feature>
<dbReference type="InterPro" id="IPR001227">
    <property type="entry name" value="Ac_transferase_dom_sf"/>
</dbReference>
<dbReference type="InterPro" id="IPR042104">
    <property type="entry name" value="PKS_dehydratase_sf"/>
</dbReference>
<dbReference type="SMART" id="SM00822">
    <property type="entry name" value="PKS_KR"/>
    <property type="match status" value="1"/>
</dbReference>
<dbReference type="Pfam" id="PF00698">
    <property type="entry name" value="Acyl_transf_1"/>
    <property type="match status" value="1"/>
</dbReference>
<protein>
    <submittedName>
        <fullName evidence="10">Probable polyketide synthase 16</fullName>
    </submittedName>
</protein>
<evidence type="ECO:0000259" key="8">
    <source>
        <dbReference type="PROSITE" id="PS52004"/>
    </source>
</evidence>
<feature type="region of interest" description="C-terminal hotdog fold" evidence="6">
    <location>
        <begin position="1056"/>
        <end position="1201"/>
    </location>
</feature>
<dbReference type="CDD" id="cd00833">
    <property type="entry name" value="PKS"/>
    <property type="match status" value="1"/>
</dbReference>
<dbReference type="InterPro" id="IPR018201">
    <property type="entry name" value="Ketoacyl_synth_AS"/>
</dbReference>
<dbReference type="Gene3D" id="3.40.366.10">
    <property type="entry name" value="Malonyl-Coenzyme A Acyl Carrier Protein, domain 2"/>
    <property type="match status" value="1"/>
</dbReference>
<dbReference type="SUPFAM" id="SSF50129">
    <property type="entry name" value="GroES-like"/>
    <property type="match status" value="1"/>
</dbReference>
<feature type="domain" description="Ketosynthase family 3 (KS3)" evidence="8">
    <location>
        <begin position="5"/>
        <end position="456"/>
    </location>
</feature>
<evidence type="ECO:0000256" key="5">
    <source>
        <dbReference type="ARBA" id="ARBA00048404"/>
    </source>
</evidence>
<dbReference type="InterPro" id="IPR020841">
    <property type="entry name" value="PKS_Beta-ketoAc_synthase_dom"/>
</dbReference>
<dbReference type="SUPFAM" id="SSF47336">
    <property type="entry name" value="ACP-like"/>
    <property type="match status" value="1"/>
</dbReference>
<keyword evidence="11" id="KW-1185">Reference proteome</keyword>
<reference evidence="10" key="1">
    <citation type="submission" date="2023-08" db="EMBL/GenBank/DDBJ databases">
        <authorList>
            <person name="Alioto T."/>
            <person name="Alioto T."/>
            <person name="Gomez Garrido J."/>
        </authorList>
    </citation>
    <scope>NUCLEOTIDE SEQUENCE</scope>
</reference>
<feature type="domain" description="Carrier" evidence="7">
    <location>
        <begin position="2030"/>
        <end position="2105"/>
    </location>
</feature>
<gene>
    <name evidence="10" type="ORF">XNOV1_A004317</name>
</gene>
<sequence length="2105" mass="233136">MEEEEDVVAVIGIGCNFPGGEGLENFWKVLLEGKNCVVDIPKERFDTTFWFDADANKPGKTQTSKAALIEGFNEFDHRFFGITEAEADFMDPQQKLLLQCTYRTLEDAGIAMESISGSRTGVYIGLMNRDYEMLRSNTSNSINHYNGTGTAMSVAANRISFTFNLTGPSLAIDSACSSSLVAVHLACQALKQGDCEMALCGGVSCIIEPRVFIALSKAKMISPEGTSKPFSSRADGYGRGEGCGIVLLKPLKHVSLFYNHCRTLKCSREPSNGVSLSPKALKDGNKVWGIISKTAVNQDGCAVTPITKPSMSQQEELLRRVYSEADIADVQYIEAHGTGTPIGDPTEAGSISNVIAKAKPPGSDILQIGSVKGNIGHTESAAGVAGFIKVLLMMKHETIVPTVFYSKDSASVDEKALHVSIPTKAEKWETQESLVRVAGVNSFGFGGTNAHVIVREHRQTNFFTKFPKDCSKLFVLSASTERSYHLTIADTQQRIGSHQTADLQALAYTSACGRSHSKHKYRKAFLMSSLSDLEHQLSCTLKTKAEPTKSDIQLVFVFCGNGVAYRSMCRQLLKEFPVFKEKIREVQDLFHIHKSLTISQWLSAECGDEDFEKPDVIQPLLFAVQVGIVALLRDWGIKPDAVLGHSVGEVAAAHCSGLLSLEDAVKVLYHRSALQAKVTGGKMLVVGNVAVEQVVDVLPTFSGNISVAAFNSPQSCTLSGDTDAINNLHQRLKSLFTYENIFLHELDVPTAYHSHMMDPILDDIERSIDPLVANNKECRLYSTVTGEESSSGDFLSGRYWARNIRDPVLFKQTLHAVTKDRSSRSSVVFVEIGPRRALQRNIHETLGNNGTVLPSVQPGKDRDTILSTVAKLFELGINVDWCRLYRGFETLPVAFPVYQFDNTKKESDFEAMRKGDKPWDYSSHILISQINQGNNEYSCNLSGETAPYLWGHKNNGVPIVPGAFYVELALASLMASLTPKKPVSLFQLSVKFENVFTLTSDCHQLKVSLEHSENDGSFKIQSSGATHASGTYRCTDGQPLLEEPAVCLNSITQRCKLVMTAKEIYSILSQAGFDYGPVFKQLDDVYFGDEFKEALTTIQIPAELLEHLYEYFIHPVVLDYFLQMAAVVATGRLTARQGFPSAVGSATISRPLQEEMVMYLRATQETQHFLEVCGGFYTLEGKVLVELKAVRISFLGKCSDVQSWFFHNEIIAVPQIMSLHNNQMKVIVFEDKFGIAERLRPYLHPESVFVESRQNWTGDQVRDLIFHSLKADRDLENALFIWGVEDLSHLSSEKILDSLVTCCELFRQVVVALKESKCSCFVRVITYRSTETNVDHVSAGFVLSGMMRACAAEIAGLSFQLIDLASLAGEDIQSLVHIMNTCKQQEVMISKGRVSTSRIARTAVTDGALCAEDMHSIYQRNFAVQTNDPYKMAHLSAIPYDNNVHPTQEKSVEIQLGNVCVHSSDYFPVTASHLNYGKTMYWSKHTSHNHKVLALDFCGVVTAVGKDVKNLQVGDHIASCYPVAATTKIIIPEAVCYNTKRLPFLKDTPCVSYFVLAWEILQRILVKVKQQPRKLVIISSNPVSALVKVLSLAANRAGWNVSSVPHVTRDPPNFSKSYAFVFLPPFDHSWQHISDIDGHDRHVIFVNSNMPSSLSANMFSLKTEYMHVHKLDVTSVLQKASLLGQTRNISNWLTSLGFDTRSLSLKREIFHLVSEKEPQTDADSKSYFTTNTVKQVVLKESGCPNSDILIKRPGQLFKKGCVYLVSGGLSGLGLETVKFIASNGGGCIATLSRRTLSDELQIQMEILQRRYGVTIINLQCDVSVLVQVEGVISKIEQRFPCCPIKGVFHSAAVLHDGLIETLNQTLFQKVLKPKVSGALNLHYSTLHCKLDFFVCYSSISSFIGNASQCNYAAANSFLDTFCHYRRNLGLAGQSINWGPLNLGLLLNKDHFQQFLEAKGMMIMDVSDVQEALEKCLLMNKPQQVICMFNFRNLKIHVLSQNESLRKRLSALVEIELKDDLCNESVCQSSFSPHESVRKIISDISNVRADELDDESALCALGIDSMLAMTLQNKLFQETGVNVPLVRILDPNSTLGTLETIVMNDK</sequence>
<feature type="domain" description="PKS/mFAS DH" evidence="9">
    <location>
        <begin position="918"/>
        <end position="1201"/>
    </location>
</feature>
<dbReference type="Pfam" id="PF16197">
    <property type="entry name" value="KAsynt_C_assoc"/>
    <property type="match status" value="1"/>
</dbReference>
<dbReference type="InterPro" id="IPR009081">
    <property type="entry name" value="PP-bd_ACP"/>
</dbReference>
<dbReference type="SUPFAM" id="SSF52151">
    <property type="entry name" value="FabD/lysophospholipase-like"/>
    <property type="match status" value="1"/>
</dbReference>
<dbReference type="Pfam" id="PF02801">
    <property type="entry name" value="Ketoacyl-synt_C"/>
    <property type="match status" value="1"/>
</dbReference>
<evidence type="ECO:0000259" key="7">
    <source>
        <dbReference type="PROSITE" id="PS50075"/>
    </source>
</evidence>
<dbReference type="InterPro" id="IPR011032">
    <property type="entry name" value="GroES-like_sf"/>
</dbReference>
<dbReference type="Gene3D" id="3.40.47.10">
    <property type="match status" value="1"/>
</dbReference>
<dbReference type="PANTHER" id="PTHR45681:SF8">
    <property type="entry name" value="CARRIER DOMAIN-CONTAINING PROTEIN"/>
    <property type="match status" value="1"/>
</dbReference>
<dbReference type="GO" id="GO:0006633">
    <property type="term" value="P:fatty acid biosynthetic process"/>
    <property type="evidence" value="ECO:0007669"/>
    <property type="project" value="InterPro"/>
</dbReference>
<dbReference type="PROSITE" id="PS52004">
    <property type="entry name" value="KS3_2"/>
    <property type="match status" value="1"/>
</dbReference>
<dbReference type="SMART" id="SM00825">
    <property type="entry name" value="PKS_KS"/>
    <property type="match status" value="1"/>
</dbReference>
<dbReference type="Pfam" id="PF08659">
    <property type="entry name" value="KR"/>
    <property type="match status" value="1"/>
</dbReference>
<evidence type="ECO:0000313" key="11">
    <source>
        <dbReference type="Proteomes" id="UP001178508"/>
    </source>
</evidence>
<dbReference type="Gene3D" id="3.10.129.110">
    <property type="entry name" value="Polyketide synthase dehydratase"/>
    <property type="match status" value="1"/>
</dbReference>
<dbReference type="InterPro" id="IPR013968">
    <property type="entry name" value="PKS_KR"/>
</dbReference>
<organism evidence="10 11">
    <name type="scientific">Xyrichtys novacula</name>
    <name type="common">Pearly razorfish</name>
    <name type="synonym">Hemipteronotus novacula</name>
    <dbReference type="NCBI Taxonomy" id="13765"/>
    <lineage>
        <taxon>Eukaryota</taxon>
        <taxon>Metazoa</taxon>
        <taxon>Chordata</taxon>
        <taxon>Craniata</taxon>
        <taxon>Vertebrata</taxon>
        <taxon>Euteleostomi</taxon>
        <taxon>Actinopterygii</taxon>
        <taxon>Neopterygii</taxon>
        <taxon>Teleostei</taxon>
        <taxon>Neoteleostei</taxon>
        <taxon>Acanthomorphata</taxon>
        <taxon>Eupercaria</taxon>
        <taxon>Labriformes</taxon>
        <taxon>Labridae</taxon>
        <taxon>Xyrichtys</taxon>
    </lineage>
</organism>
<dbReference type="SMART" id="SM00827">
    <property type="entry name" value="PKS_AT"/>
    <property type="match status" value="1"/>
</dbReference>
<evidence type="ECO:0000256" key="6">
    <source>
        <dbReference type="PROSITE-ProRule" id="PRU01363"/>
    </source>
</evidence>
<dbReference type="PROSITE" id="PS52019">
    <property type="entry name" value="PKS_MFAS_DH"/>
    <property type="match status" value="1"/>
</dbReference>
<name>A0AAV1HC87_XYRNO</name>
<dbReference type="Gene3D" id="3.90.180.10">
    <property type="entry name" value="Medium-chain alcohol dehydrogenases, catalytic domain"/>
    <property type="match status" value="1"/>
</dbReference>
<dbReference type="InterPro" id="IPR016039">
    <property type="entry name" value="Thiolase-like"/>
</dbReference>
<dbReference type="PROSITE" id="PS00606">
    <property type="entry name" value="KS3_1"/>
    <property type="match status" value="1"/>
</dbReference>
<keyword evidence="3" id="KW-0597">Phosphoprotein</keyword>
<dbReference type="InterPro" id="IPR014043">
    <property type="entry name" value="Acyl_transferase_dom"/>
</dbReference>
<comment type="catalytic activity">
    <reaction evidence="5">
        <text>holo-[ACP] + malonyl-CoA = malonyl-[ACP] + CoA</text>
        <dbReference type="Rhea" id="RHEA:41792"/>
        <dbReference type="Rhea" id="RHEA-COMP:9623"/>
        <dbReference type="Rhea" id="RHEA-COMP:9685"/>
        <dbReference type="ChEBI" id="CHEBI:57287"/>
        <dbReference type="ChEBI" id="CHEBI:57384"/>
        <dbReference type="ChEBI" id="CHEBI:64479"/>
        <dbReference type="ChEBI" id="CHEBI:78449"/>
        <dbReference type="EC" id="2.3.1.39"/>
    </reaction>
    <physiologicalReaction direction="left-to-right" evidence="5">
        <dbReference type="Rhea" id="RHEA:41793"/>
    </physiologicalReaction>
</comment>